<protein>
    <submittedName>
        <fullName evidence="3">Acyl-coenzyme A thioesterase 1-like</fullName>
    </submittedName>
</protein>
<dbReference type="InterPro" id="IPR042490">
    <property type="entry name" value="Thio_Ohase/BAAT_N"/>
</dbReference>
<evidence type="ECO:0000259" key="1">
    <source>
        <dbReference type="Pfam" id="PF04775"/>
    </source>
</evidence>
<evidence type="ECO:0000313" key="4">
    <source>
        <dbReference type="EMBL" id="LAC19874.1"/>
    </source>
</evidence>
<sequence>MHCSTKALSLLQSVNPTTQVISKKIFPFFRAASKSRNPFDQSRNFFVRSAIAPINASAITFDRRALSAGQISAGNVPVWSGSGNCSLYSSSAKSGGPTIVATPQVCLQDVHTTLTIQGLDPSVPVTVRAQVSNDNGKKFCSHGQFVSSAAGTINLDTAESVGGSYTGVFPAGLLTTLGPAPGEFPYLRLYKKDPMQAWQINMTVHSGHHEVSNESPPDEVCSVLLTRLLMAPGVTRHPVRHGRVRGVMYMPPPQYGPAVGVVDMFGAVGGIMEFRAAMLASRGYAVLSLPFFAYDDLPSVPHTLELEYFEEACHYVMAQKNVIPDRCGMVSVSKSTDIALLLSTKVPQLTGVVCISVVHVSYDTNITYNGKLIVQGVKLGLEHMTTDEKGRLYPNAESIFSNFLRPGVEQAGMLRLVEASPECRYLIVAGSEDTWLCYMCVPYVQQYMERHGREQNLESIIYEGAGHIIEPPYGPHIIHTYQRVLPVYKEQVPKKVENPDDFEFPGGDHGYVTGVPVLFGGKPKETCDAQVDIWHRMQKFLDKSVRDCSPWYQAYLRKNNDN</sequence>
<dbReference type="InterPro" id="IPR014940">
    <property type="entry name" value="BAAT_C"/>
</dbReference>
<reference evidence="4" key="1">
    <citation type="submission" date="2017-11" db="EMBL/GenBank/DDBJ databases">
        <title>The sensing device of the deep-sea amphipod.</title>
        <authorList>
            <person name="Kobayashi H."/>
            <person name="Nagahama T."/>
            <person name="Arai W."/>
            <person name="Sasagawa Y."/>
            <person name="Umeda M."/>
            <person name="Hayashi T."/>
            <person name="Nikaido I."/>
            <person name="Watanabe H."/>
            <person name="Oguri K."/>
            <person name="Kitazato H."/>
            <person name="Fujioka K."/>
            <person name="Kido Y."/>
            <person name="Takami H."/>
        </authorList>
    </citation>
    <scope>NUCLEOTIDE SEQUENCE</scope>
    <source>
        <tissue evidence="4">Whole body</tissue>
    </source>
</reference>
<dbReference type="Pfam" id="PF08840">
    <property type="entry name" value="BAAT_C"/>
    <property type="match status" value="1"/>
</dbReference>
<dbReference type="Pfam" id="PF04775">
    <property type="entry name" value="Bile_Hydr_Trans"/>
    <property type="match status" value="1"/>
</dbReference>
<dbReference type="PANTHER" id="PTHR10824">
    <property type="entry name" value="ACYL-COENZYME A THIOESTERASE-RELATED"/>
    <property type="match status" value="1"/>
</dbReference>
<dbReference type="EMBL" id="IACT01000460">
    <property type="protein sequence ID" value="LAC19874.1"/>
    <property type="molecule type" value="mRNA"/>
</dbReference>
<proteinExistence type="evidence at transcript level"/>
<dbReference type="GO" id="GO:0006631">
    <property type="term" value="P:fatty acid metabolic process"/>
    <property type="evidence" value="ECO:0007669"/>
    <property type="project" value="TreeGrafter"/>
</dbReference>
<dbReference type="EMBL" id="IACF01001537">
    <property type="protein sequence ID" value="LAB67231.1"/>
    <property type="molecule type" value="mRNA"/>
</dbReference>
<name>A0A2P2HZM7_9CRUS</name>
<dbReference type="Gene3D" id="2.60.40.2240">
    <property type="entry name" value="Acyl-CoA thioester hydrolase/BAAT N-terminal domain"/>
    <property type="match status" value="1"/>
</dbReference>
<evidence type="ECO:0000313" key="3">
    <source>
        <dbReference type="EMBL" id="LAB67231.1"/>
    </source>
</evidence>
<feature type="domain" description="BAAT/Acyl-CoA thioester hydrolase C-terminal" evidence="2">
    <location>
        <begin position="305"/>
        <end position="484"/>
    </location>
</feature>
<evidence type="ECO:0000259" key="2">
    <source>
        <dbReference type="Pfam" id="PF08840"/>
    </source>
</evidence>
<feature type="domain" description="Acyl-CoA thioester hydrolase/bile acid-CoA amino acid N-acetyltransferase" evidence="1">
    <location>
        <begin position="111"/>
        <end position="241"/>
    </location>
</feature>
<organism evidence="3">
    <name type="scientific">Hirondellea gigas</name>
    <dbReference type="NCBI Taxonomy" id="1518452"/>
    <lineage>
        <taxon>Eukaryota</taxon>
        <taxon>Metazoa</taxon>
        <taxon>Ecdysozoa</taxon>
        <taxon>Arthropoda</taxon>
        <taxon>Crustacea</taxon>
        <taxon>Multicrustacea</taxon>
        <taxon>Malacostraca</taxon>
        <taxon>Eumalacostraca</taxon>
        <taxon>Peracarida</taxon>
        <taxon>Amphipoda</taxon>
        <taxon>Amphilochidea</taxon>
        <taxon>Lysianassida</taxon>
        <taxon>Lysianassidira</taxon>
        <taxon>Lysianassoidea</taxon>
        <taxon>Lysianassidae</taxon>
        <taxon>Hirondellea</taxon>
    </lineage>
</organism>
<dbReference type="AlphaFoldDB" id="A0A2P2HZM7"/>
<dbReference type="InterPro" id="IPR006862">
    <property type="entry name" value="Thio_Ohase/aa_AcTrfase"/>
</dbReference>
<dbReference type="InterPro" id="IPR029058">
    <property type="entry name" value="AB_hydrolase_fold"/>
</dbReference>
<accession>A0A2P2HZM7</accession>
<dbReference type="PANTHER" id="PTHR10824:SF4">
    <property type="entry name" value="ACYL-COENZYME A THIOESTERASE 1-LIKE"/>
    <property type="match status" value="1"/>
</dbReference>
<dbReference type="SUPFAM" id="SSF53474">
    <property type="entry name" value="alpha/beta-Hydrolases"/>
    <property type="match status" value="1"/>
</dbReference>
<reference evidence="3" key="2">
    <citation type="journal article" date="2018" name="Biosci. Biotechnol. Biochem.">
        <title>Polysaccharide hydrolase of the hadal zone amphipods Hirondellea gigas.</title>
        <authorList>
            <person name="Kobayashi H."/>
            <person name="Nagahama T."/>
            <person name="Arai W."/>
            <person name="Sasagawa Y."/>
            <person name="Umeda M."/>
            <person name="Hayashi T."/>
            <person name="Nikaido I."/>
            <person name="Watanabe H."/>
            <person name="Oguri K."/>
            <person name="Kitazato H."/>
            <person name="Fujioka K."/>
            <person name="Kido Y."/>
            <person name="Takami H."/>
        </authorList>
    </citation>
    <scope>NUCLEOTIDE SEQUENCE</scope>
    <source>
        <tissue evidence="3">Whole body</tissue>
    </source>
</reference>
<dbReference type="GO" id="GO:0006637">
    <property type="term" value="P:acyl-CoA metabolic process"/>
    <property type="evidence" value="ECO:0007669"/>
    <property type="project" value="TreeGrafter"/>
</dbReference>
<dbReference type="GO" id="GO:0047617">
    <property type="term" value="F:fatty acyl-CoA hydrolase activity"/>
    <property type="evidence" value="ECO:0007669"/>
    <property type="project" value="TreeGrafter"/>
</dbReference>
<dbReference type="Gene3D" id="3.40.50.1820">
    <property type="entry name" value="alpha/beta hydrolase"/>
    <property type="match status" value="1"/>
</dbReference>